<feature type="transmembrane region" description="Helical" evidence="7">
    <location>
        <begin position="299"/>
        <end position="325"/>
    </location>
</feature>
<evidence type="ECO:0000256" key="5">
    <source>
        <dbReference type="ARBA" id="ARBA00022989"/>
    </source>
</evidence>
<dbReference type="GO" id="GO:0005886">
    <property type="term" value="C:plasma membrane"/>
    <property type="evidence" value="ECO:0007669"/>
    <property type="project" value="UniProtKB-SubCell"/>
</dbReference>
<evidence type="ECO:0000256" key="7">
    <source>
        <dbReference type="SAM" id="Phobius"/>
    </source>
</evidence>
<evidence type="ECO:0000313" key="13">
    <source>
        <dbReference type="Proteomes" id="UP000198612"/>
    </source>
</evidence>
<reference evidence="9 15" key="2">
    <citation type="submission" date="2018-04" db="EMBL/GenBank/DDBJ databases">
        <title>Subsurface microbial communities from deep shales in Ohio and West Virginia, USA.</title>
        <authorList>
            <person name="Wrighton K."/>
        </authorList>
    </citation>
    <scope>NUCLEOTIDE SEQUENCE [LARGE SCALE GENOMIC DNA]</scope>
    <source>
        <strain evidence="9 15">MSL28</strain>
    </source>
</reference>
<organism evidence="10 16">
    <name type="scientific">Halanaerobium congolense</name>
    <dbReference type="NCBI Taxonomy" id="54121"/>
    <lineage>
        <taxon>Bacteria</taxon>
        <taxon>Bacillati</taxon>
        <taxon>Bacillota</taxon>
        <taxon>Clostridia</taxon>
        <taxon>Halanaerobiales</taxon>
        <taxon>Halanaerobiaceae</taxon>
        <taxon>Halanaerobium</taxon>
    </lineage>
</organism>
<dbReference type="Proteomes" id="UP000324896">
    <property type="component" value="Unassembled WGS sequence"/>
</dbReference>
<comment type="similarity">
    <text evidence="2">Belongs to the GSP F family.</text>
</comment>
<dbReference type="Proteomes" id="UP000247389">
    <property type="component" value="Unassembled WGS sequence"/>
</dbReference>
<dbReference type="PANTHER" id="PTHR30012">
    <property type="entry name" value="GENERAL SECRETION PATHWAY PROTEIN"/>
    <property type="match status" value="1"/>
</dbReference>
<dbReference type="Gene3D" id="1.20.81.30">
    <property type="entry name" value="Type II secretion system (T2SS), domain F"/>
    <property type="match status" value="2"/>
</dbReference>
<evidence type="ECO:0000256" key="1">
    <source>
        <dbReference type="ARBA" id="ARBA00004651"/>
    </source>
</evidence>
<dbReference type="AlphaFoldDB" id="A0A1G6HZ35"/>
<dbReference type="PRINTS" id="PR00812">
    <property type="entry name" value="BCTERIALGSPF"/>
</dbReference>
<reference evidence="13 14" key="1">
    <citation type="submission" date="2016-10" db="EMBL/GenBank/DDBJ databases">
        <authorList>
            <person name="Varghese N."/>
            <person name="Submissions S."/>
        </authorList>
    </citation>
    <scope>NUCLEOTIDE SEQUENCE [LARGE SCALE GENOMIC DNA]</scope>
    <source>
        <strain evidence="10 16">WG10</strain>
        <strain evidence="11 14">WG2</strain>
        <strain evidence="12 13">WG5</strain>
    </source>
</reference>
<protein>
    <submittedName>
        <fullName evidence="11">Type II secretion system protein F (GspF)</fullName>
    </submittedName>
    <submittedName>
        <fullName evidence="10">Type IV pilus assembly protein PilC</fullName>
    </submittedName>
</protein>
<feature type="transmembrane region" description="Helical" evidence="7">
    <location>
        <begin position="94"/>
        <end position="115"/>
    </location>
</feature>
<evidence type="ECO:0000313" key="10">
    <source>
        <dbReference type="EMBL" id="SDB99481.1"/>
    </source>
</evidence>
<evidence type="ECO:0000313" key="9">
    <source>
        <dbReference type="EMBL" id="PXV65966.1"/>
    </source>
</evidence>
<evidence type="ECO:0000313" key="14">
    <source>
        <dbReference type="Proteomes" id="UP000199519"/>
    </source>
</evidence>
<dbReference type="InterPro" id="IPR018076">
    <property type="entry name" value="T2SS_GspF_dom"/>
</dbReference>
<dbReference type="PANTHER" id="PTHR30012:SF0">
    <property type="entry name" value="TYPE II SECRETION SYSTEM PROTEIN F-RELATED"/>
    <property type="match status" value="1"/>
</dbReference>
<name>A0A1G6HZ35_9FIRM</name>
<evidence type="ECO:0000256" key="2">
    <source>
        <dbReference type="ARBA" id="ARBA00005745"/>
    </source>
</evidence>
<comment type="subcellular location">
    <subcellularLocation>
        <location evidence="1">Cell membrane</location>
        <topology evidence="1">Multi-pass membrane protein</topology>
    </subcellularLocation>
</comment>
<keyword evidence="3" id="KW-1003">Cell membrane</keyword>
<evidence type="ECO:0000313" key="12">
    <source>
        <dbReference type="EMBL" id="SES62100.1"/>
    </source>
</evidence>
<keyword evidence="4 7" id="KW-0812">Transmembrane</keyword>
<dbReference type="InterPro" id="IPR042094">
    <property type="entry name" value="T2SS_GspF_sf"/>
</dbReference>
<dbReference type="EMBL" id="FOHG01000001">
    <property type="protein sequence ID" value="SES62100.1"/>
    <property type="molecule type" value="Genomic_DNA"/>
</dbReference>
<dbReference type="EMBL" id="FMYT01000001">
    <property type="protein sequence ID" value="SDB99481.1"/>
    <property type="molecule type" value="Genomic_DNA"/>
</dbReference>
<gene>
    <name evidence="9" type="ORF">C8C78_11216</name>
    <name evidence="10" type="ORF">SAMN04488597_101210</name>
    <name evidence="11" type="ORF">SAMN04488598_10180</name>
    <name evidence="12" type="ORF">SAMN04515652_101211</name>
</gene>
<keyword evidence="5 7" id="KW-1133">Transmembrane helix</keyword>
<keyword evidence="14" id="KW-1185">Reference proteome</keyword>
<evidence type="ECO:0000313" key="16">
    <source>
        <dbReference type="Proteomes" id="UP000324896"/>
    </source>
</evidence>
<dbReference type="EMBL" id="QICM01000012">
    <property type="protein sequence ID" value="PXV65966.1"/>
    <property type="molecule type" value="Genomic_DNA"/>
</dbReference>
<dbReference type="EMBL" id="FNBJ01000001">
    <property type="protein sequence ID" value="SDE67713.1"/>
    <property type="molecule type" value="Genomic_DNA"/>
</dbReference>
<feature type="domain" description="Type II secretion system protein GspF" evidence="8">
    <location>
        <begin position="199"/>
        <end position="318"/>
    </location>
</feature>
<proteinExistence type="inferred from homology"/>
<dbReference type="Pfam" id="PF00482">
    <property type="entry name" value="T2SSF"/>
    <property type="match status" value="2"/>
</dbReference>
<feature type="transmembrane region" description="Helical" evidence="7">
    <location>
        <begin position="146"/>
        <end position="165"/>
    </location>
</feature>
<dbReference type="InterPro" id="IPR003004">
    <property type="entry name" value="GspF/PilC"/>
</dbReference>
<feature type="domain" description="Type II secretion system protein GspF" evidence="8">
    <location>
        <begin position="1"/>
        <end position="116"/>
    </location>
</feature>
<accession>A0A1G6HZ35</accession>
<evidence type="ECO:0000256" key="6">
    <source>
        <dbReference type="ARBA" id="ARBA00023136"/>
    </source>
</evidence>
<evidence type="ECO:0000313" key="15">
    <source>
        <dbReference type="Proteomes" id="UP000247389"/>
    </source>
</evidence>
<dbReference type="Proteomes" id="UP000198612">
    <property type="component" value="Unassembled WGS sequence"/>
</dbReference>
<sequence length="326" mass="37288">MLKSGLNLNRSLMIISKQTKDESEADIYNEILKNIESGLSLAEALKEELVFTDLFTAVVQAGEESGSLVPVLASLENYYSSRDDLKKEIKQASFYPLTVIITVFLAAAFIFRFILPVFVDLFAEFSGELPLITRIFLKISSIFNNYFLLILIFLIFLVMTLVILFKSKKRRVLKSQILLKLPLFSSLYQDLILTQIAIYLSLLLKSGLKLISALELLKNIITDYHYQKFIQNTALNISKGASLTDCFSDSKYIPDLFYYLIMTGEETAQMETMLERAGDYYYQKLKEEIARMLQYLEPFLITLTAIFVALLAAAVMMPMFQIYLII</sequence>
<keyword evidence="6 7" id="KW-0472">Membrane</keyword>
<evidence type="ECO:0000313" key="11">
    <source>
        <dbReference type="EMBL" id="SDE67713.1"/>
    </source>
</evidence>
<evidence type="ECO:0000256" key="3">
    <source>
        <dbReference type="ARBA" id="ARBA00022475"/>
    </source>
</evidence>
<dbReference type="Proteomes" id="UP000199519">
    <property type="component" value="Unassembled WGS sequence"/>
</dbReference>
<evidence type="ECO:0000259" key="8">
    <source>
        <dbReference type="Pfam" id="PF00482"/>
    </source>
</evidence>
<evidence type="ECO:0000256" key="4">
    <source>
        <dbReference type="ARBA" id="ARBA00022692"/>
    </source>
</evidence>